<dbReference type="PANTHER" id="PTHR31213">
    <property type="entry name" value="OS08G0374000 PROTEIN-RELATED"/>
    <property type="match status" value="1"/>
</dbReference>
<keyword evidence="2" id="KW-0611">Plant defense</keyword>
<dbReference type="SUPFAM" id="SSF55961">
    <property type="entry name" value="Bet v1-like"/>
    <property type="match status" value="1"/>
</dbReference>
<dbReference type="PRINTS" id="PR00634">
    <property type="entry name" value="BETALLERGEN"/>
</dbReference>
<dbReference type="EMBL" id="OZ034819">
    <property type="protein sequence ID" value="CAL1397327.1"/>
    <property type="molecule type" value="Genomic_DNA"/>
</dbReference>
<dbReference type="PANTHER" id="PTHR31213:SF55">
    <property type="entry name" value="STRESS-INDUCED PROTEIN SAM22"/>
    <property type="match status" value="1"/>
</dbReference>
<dbReference type="SMART" id="SM01037">
    <property type="entry name" value="Bet_v_1"/>
    <property type="match status" value="1"/>
</dbReference>
<dbReference type="GO" id="GO:0038023">
    <property type="term" value="F:signaling receptor activity"/>
    <property type="evidence" value="ECO:0007669"/>
    <property type="project" value="InterPro"/>
</dbReference>
<evidence type="ECO:0000256" key="2">
    <source>
        <dbReference type="ARBA" id="ARBA00022821"/>
    </source>
</evidence>
<name>A0AAV2FH34_9ROSI</name>
<evidence type="ECO:0000256" key="1">
    <source>
        <dbReference type="ARBA" id="ARBA00009744"/>
    </source>
</evidence>
<dbReference type="GO" id="GO:0009738">
    <property type="term" value="P:abscisic acid-activated signaling pathway"/>
    <property type="evidence" value="ECO:0007669"/>
    <property type="project" value="InterPro"/>
</dbReference>
<comment type="similarity">
    <text evidence="1">Belongs to the BetVI family.</text>
</comment>
<keyword evidence="3" id="KW-0568">Pathogenesis-related protein</keyword>
<proteinExistence type="inferred from homology"/>
<dbReference type="AlphaFoldDB" id="A0AAV2FH34"/>
<evidence type="ECO:0000313" key="5">
    <source>
        <dbReference type="EMBL" id="CAL1397327.1"/>
    </source>
</evidence>
<protein>
    <recommendedName>
        <fullName evidence="4">Bet v I/Major latex protein domain-containing protein</fullName>
    </recommendedName>
</protein>
<dbReference type="CDD" id="cd07816">
    <property type="entry name" value="Bet_v1-like"/>
    <property type="match status" value="1"/>
</dbReference>
<evidence type="ECO:0000256" key="3">
    <source>
        <dbReference type="ARBA" id="ARBA00023265"/>
    </source>
</evidence>
<reference evidence="5 6" key="1">
    <citation type="submission" date="2024-04" db="EMBL/GenBank/DDBJ databases">
        <authorList>
            <person name="Fracassetti M."/>
        </authorList>
    </citation>
    <scope>NUCLEOTIDE SEQUENCE [LARGE SCALE GENOMIC DNA]</scope>
</reference>
<dbReference type="InterPro" id="IPR023393">
    <property type="entry name" value="START-like_dom_sf"/>
</dbReference>
<dbReference type="GO" id="GO:0005634">
    <property type="term" value="C:nucleus"/>
    <property type="evidence" value="ECO:0007669"/>
    <property type="project" value="TreeGrafter"/>
</dbReference>
<feature type="domain" description="Bet v I/Major latex protein" evidence="4">
    <location>
        <begin position="1"/>
        <end position="162"/>
    </location>
</feature>
<sequence>MGLITSETEITTAIPAARLFKAFVTDGDTLIPKIAPQAFKSFGILEGDGGPGTIKQIQMGQAGQFKILKEKVEAIDKDNLVYEYSVIEGEDVLLDLFDKVTYKVKFVPDDDSSSSGGGSIAKTSRTYYTKGGDKVIKEEFIKEGNDRALVMFKAVEAYLMEHPDA</sequence>
<evidence type="ECO:0000259" key="4">
    <source>
        <dbReference type="SMART" id="SM01037"/>
    </source>
</evidence>
<dbReference type="InterPro" id="IPR050279">
    <property type="entry name" value="Plant_def-hormone_signal"/>
</dbReference>
<organism evidence="5 6">
    <name type="scientific">Linum trigynum</name>
    <dbReference type="NCBI Taxonomy" id="586398"/>
    <lineage>
        <taxon>Eukaryota</taxon>
        <taxon>Viridiplantae</taxon>
        <taxon>Streptophyta</taxon>
        <taxon>Embryophyta</taxon>
        <taxon>Tracheophyta</taxon>
        <taxon>Spermatophyta</taxon>
        <taxon>Magnoliopsida</taxon>
        <taxon>eudicotyledons</taxon>
        <taxon>Gunneridae</taxon>
        <taxon>Pentapetalae</taxon>
        <taxon>rosids</taxon>
        <taxon>fabids</taxon>
        <taxon>Malpighiales</taxon>
        <taxon>Linaceae</taxon>
        <taxon>Linum</taxon>
    </lineage>
</organism>
<accession>A0AAV2FH34</accession>
<dbReference type="FunFam" id="3.30.530.20:FF:000007">
    <property type="entry name" value="Major pollen allergen Bet v 1-A"/>
    <property type="match status" value="1"/>
</dbReference>
<dbReference type="InterPro" id="IPR000916">
    <property type="entry name" value="Bet_v_I/MLP"/>
</dbReference>
<dbReference type="GO" id="GO:0006952">
    <property type="term" value="P:defense response"/>
    <property type="evidence" value="ECO:0007669"/>
    <property type="project" value="UniProtKB-KW"/>
</dbReference>
<gene>
    <name evidence="5" type="ORF">LTRI10_LOCUS37634</name>
</gene>
<dbReference type="Pfam" id="PF00407">
    <property type="entry name" value="Bet_v_1"/>
    <property type="match status" value="1"/>
</dbReference>
<dbReference type="Gene3D" id="3.30.530.20">
    <property type="match status" value="1"/>
</dbReference>
<evidence type="ECO:0000313" key="6">
    <source>
        <dbReference type="Proteomes" id="UP001497516"/>
    </source>
</evidence>
<dbReference type="InterPro" id="IPR024949">
    <property type="entry name" value="Bet_v_I_allergen"/>
</dbReference>
<dbReference type="GO" id="GO:0005737">
    <property type="term" value="C:cytoplasm"/>
    <property type="evidence" value="ECO:0007669"/>
    <property type="project" value="TreeGrafter"/>
</dbReference>
<dbReference type="GO" id="GO:0010427">
    <property type="term" value="F:abscisic acid binding"/>
    <property type="evidence" value="ECO:0007669"/>
    <property type="project" value="InterPro"/>
</dbReference>
<dbReference type="GO" id="GO:0004864">
    <property type="term" value="F:protein phosphatase inhibitor activity"/>
    <property type="evidence" value="ECO:0007669"/>
    <property type="project" value="InterPro"/>
</dbReference>
<keyword evidence="6" id="KW-1185">Reference proteome</keyword>
<dbReference type="Proteomes" id="UP001497516">
    <property type="component" value="Chromosome 6"/>
</dbReference>